<evidence type="ECO:0000256" key="3">
    <source>
        <dbReference type="SAM" id="MobiDB-lite"/>
    </source>
</evidence>
<evidence type="ECO:0000256" key="1">
    <source>
        <dbReference type="ARBA" id="ARBA00008155"/>
    </source>
</evidence>
<feature type="compositionally biased region" description="Basic and acidic residues" evidence="3">
    <location>
        <begin position="260"/>
        <end position="283"/>
    </location>
</feature>
<feature type="region of interest" description="Disordered" evidence="3">
    <location>
        <begin position="63"/>
        <end position="289"/>
    </location>
</feature>
<dbReference type="VEuPathDB" id="VectorBase:AATE002861"/>
<reference evidence="5" key="1">
    <citation type="submission" date="2022-08" db="UniProtKB">
        <authorList>
            <consortium name="EnsemblMetazoa"/>
        </authorList>
    </citation>
    <scope>IDENTIFICATION</scope>
    <source>
        <strain evidence="5">EBRO</strain>
    </source>
</reference>
<keyword evidence="2" id="KW-0175">Coiled coil</keyword>
<feature type="compositionally biased region" description="Acidic residues" evidence="3">
    <location>
        <begin position="73"/>
        <end position="82"/>
    </location>
</feature>
<feature type="compositionally biased region" description="Acidic residues" evidence="3">
    <location>
        <begin position="223"/>
        <end position="246"/>
    </location>
</feature>
<comment type="similarity">
    <text evidence="1">Belongs to the MFAP1 family.</text>
</comment>
<proteinExistence type="inferred from homology"/>
<evidence type="ECO:0000256" key="2">
    <source>
        <dbReference type="SAM" id="Coils"/>
    </source>
</evidence>
<feature type="domain" description="Micro-fibrillar-associated protein 1 C-terminal" evidence="4">
    <location>
        <begin position="241"/>
        <end position="451"/>
    </location>
</feature>
<feature type="compositionally biased region" description="Acidic residues" evidence="3">
    <location>
        <begin position="97"/>
        <end position="108"/>
    </location>
</feature>
<feature type="compositionally biased region" description="Acidic residues" evidence="3">
    <location>
        <begin position="183"/>
        <end position="192"/>
    </location>
</feature>
<evidence type="ECO:0000313" key="5">
    <source>
        <dbReference type="EnsemblMetazoa" id="AATE002861-PA.1"/>
    </source>
</evidence>
<sequence length="492" mass="58470">LRSAIVWEVDLSFLGGLRKTSDKMSPPTTQYGIQSTAGAIPVKNTKGEISMQKVKVHRYVSGKRPEYAQYASSEEESEDDDFMENRRAQEEQQQREDSEDNELPEDVDDPRIRRLQAIQAENQDELEHERRERHRVIHEPEFVESESEDASDDGRRMDSEEERQEESANATSRRRRISLGSESESEAELSDSEIERRRNLLKAKMLQQKQREEEELLQKQEEEGMSDSEESESSEYEEETESDEENEPRLKPLFVRKKDRTTVIEKEREANRQKQLEYESKKMAKERRKQTLRLVEDSIKKDLEKTKVENEPSLNDVNTDDENDEVEYEAWKLRELKRIKRDREEKEQLEKEKQEIERLRNLTEEERRQEQRNNPKLVTNKNVKGKYKFLQKYYHRGAFYLDQEDTVYKQDFSAPTLEDHFDKTILPKVMQVKNFGRCGRTKYTHLVDQDTTKFDSPWVADTPNSTMFLTERAGGMKQVFEKPSLYRKKRDV</sequence>
<feature type="compositionally biased region" description="Basic and acidic residues" evidence="3">
    <location>
        <begin position="209"/>
        <end position="222"/>
    </location>
</feature>
<feature type="compositionally biased region" description="Acidic residues" evidence="3">
    <location>
        <begin position="142"/>
        <end position="151"/>
    </location>
</feature>
<feature type="compositionally biased region" description="Basic and acidic residues" evidence="3">
    <location>
        <begin position="83"/>
        <end position="96"/>
    </location>
</feature>
<organism evidence="5">
    <name type="scientific">Anopheles atroparvus</name>
    <name type="common">European mosquito</name>
    <dbReference type="NCBI Taxonomy" id="41427"/>
    <lineage>
        <taxon>Eukaryota</taxon>
        <taxon>Metazoa</taxon>
        <taxon>Ecdysozoa</taxon>
        <taxon>Arthropoda</taxon>
        <taxon>Hexapoda</taxon>
        <taxon>Insecta</taxon>
        <taxon>Pterygota</taxon>
        <taxon>Neoptera</taxon>
        <taxon>Endopterygota</taxon>
        <taxon>Diptera</taxon>
        <taxon>Nematocera</taxon>
        <taxon>Culicoidea</taxon>
        <taxon>Culicidae</taxon>
        <taxon>Anophelinae</taxon>
        <taxon>Anopheles</taxon>
    </lineage>
</organism>
<dbReference type="Pfam" id="PF06991">
    <property type="entry name" value="MFAP1"/>
    <property type="match status" value="1"/>
</dbReference>
<evidence type="ECO:0000259" key="4">
    <source>
        <dbReference type="Pfam" id="PF06991"/>
    </source>
</evidence>
<name>A0A182IP80_ANOAO</name>
<dbReference type="InterPro" id="IPR009730">
    <property type="entry name" value="MFAP1_C"/>
</dbReference>
<protein>
    <recommendedName>
        <fullName evidence="4">Micro-fibrillar-associated protein 1 C-terminal domain-containing protein</fullName>
    </recommendedName>
</protein>
<feature type="coiled-coil region" evidence="2">
    <location>
        <begin position="332"/>
        <end position="373"/>
    </location>
</feature>
<dbReference type="STRING" id="41427.A0A182IP80"/>
<dbReference type="InterPro" id="IPR033194">
    <property type="entry name" value="MFAP1"/>
</dbReference>
<dbReference type="AlphaFoldDB" id="A0A182IP80"/>
<dbReference type="PANTHER" id="PTHR15327">
    <property type="entry name" value="MICROFIBRIL-ASSOCIATED PROTEIN"/>
    <property type="match status" value="1"/>
</dbReference>
<dbReference type="EnsemblMetazoa" id="AATE002861-RA">
    <property type="protein sequence ID" value="AATE002861-PA.1"/>
    <property type="gene ID" value="AATE002861"/>
</dbReference>
<accession>A0A182IP80</accession>